<comment type="similarity">
    <text evidence="1">Belongs to the universal stress protein A family.</text>
</comment>
<reference evidence="3" key="2">
    <citation type="journal article" date="2022" name="Microbiol. Resour. Announc.">
        <title>Metagenome Sequencing to Explore Phylogenomics of Terrestrial Cyanobacteria.</title>
        <authorList>
            <person name="Ward R.D."/>
            <person name="Stajich J.E."/>
            <person name="Johansen J.R."/>
            <person name="Huntemann M."/>
            <person name="Clum A."/>
            <person name="Foster B."/>
            <person name="Foster B."/>
            <person name="Roux S."/>
            <person name="Palaniappan K."/>
            <person name="Varghese N."/>
            <person name="Mukherjee S."/>
            <person name="Reddy T.B.K."/>
            <person name="Daum C."/>
            <person name="Copeland A."/>
            <person name="Chen I.A."/>
            <person name="Ivanova N.N."/>
            <person name="Kyrpides N.C."/>
            <person name="Shapiro N."/>
            <person name="Eloe-Fadrosh E.A."/>
            <person name="Pietrasiak N."/>
        </authorList>
    </citation>
    <scope>NUCLEOTIDE SEQUENCE</scope>
    <source>
        <strain evidence="3">GSE-NOS-MK-12-04C</strain>
    </source>
</reference>
<dbReference type="InterPro" id="IPR006015">
    <property type="entry name" value="Universal_stress_UspA"/>
</dbReference>
<dbReference type="CDD" id="cd00293">
    <property type="entry name" value="USP-like"/>
    <property type="match status" value="2"/>
</dbReference>
<dbReference type="EMBL" id="JAHHGZ010000007">
    <property type="protein sequence ID" value="MBW4667434.1"/>
    <property type="molecule type" value="Genomic_DNA"/>
</dbReference>
<accession>A0A951QJE8</accession>
<dbReference type="SUPFAM" id="SSF52402">
    <property type="entry name" value="Adenine nucleotide alpha hydrolases-like"/>
    <property type="match status" value="2"/>
</dbReference>
<dbReference type="Pfam" id="PF00582">
    <property type="entry name" value="Usp"/>
    <property type="match status" value="2"/>
</dbReference>
<dbReference type="PANTHER" id="PTHR46268:SF22">
    <property type="entry name" value="SENSOR PROTEIN KDPD-RELATED"/>
    <property type="match status" value="1"/>
</dbReference>
<evidence type="ECO:0000259" key="2">
    <source>
        <dbReference type="Pfam" id="PF00582"/>
    </source>
</evidence>
<evidence type="ECO:0000313" key="3">
    <source>
        <dbReference type="EMBL" id="MBW4667434.1"/>
    </source>
</evidence>
<organism evidence="3 4">
    <name type="scientific">Cyanomargarita calcarea GSE-NOS-MK-12-04C</name>
    <dbReference type="NCBI Taxonomy" id="2839659"/>
    <lineage>
        <taxon>Bacteria</taxon>
        <taxon>Bacillati</taxon>
        <taxon>Cyanobacteriota</taxon>
        <taxon>Cyanophyceae</taxon>
        <taxon>Nostocales</taxon>
        <taxon>Cyanomargaritaceae</taxon>
        <taxon>Cyanomargarita</taxon>
    </lineage>
</organism>
<dbReference type="InterPro" id="IPR006016">
    <property type="entry name" value="UspA"/>
</dbReference>
<evidence type="ECO:0000256" key="1">
    <source>
        <dbReference type="ARBA" id="ARBA00008791"/>
    </source>
</evidence>
<gene>
    <name evidence="3" type="ORF">KME60_08390</name>
</gene>
<dbReference type="PRINTS" id="PR01438">
    <property type="entry name" value="UNVRSLSTRESS"/>
</dbReference>
<feature type="domain" description="UspA" evidence="2">
    <location>
        <begin position="154"/>
        <end position="288"/>
    </location>
</feature>
<protein>
    <submittedName>
        <fullName evidence="3">Universal stress protein</fullName>
    </submittedName>
</protein>
<sequence>MFQRVIICTDFSDGLHRLSHFVSSLALTGIKQIVFLHVVPLWEKGIIPRVDSEKIQQAQSRLASSVDESSTDVEVKIEVQSGKPVETILKVAQAYQSELIILGSQSRDLLTEKFVGSTMADLSRKTTIPLLVVRPQLMFAYTSEELTLRCQHLFRSLLLPYNGSKVANYLVQQVKQLAQKQSGKFLEQCTLCWVLEDSDRREIPRKIQPQQASDTLSPIKADLESANLQVETQVLEGHSVTKILEAAAMGDISAIAVSSGTIGKLQEWLVSSFAAELLRYSWYPVLFFPAQRS</sequence>
<dbReference type="PANTHER" id="PTHR46268">
    <property type="entry name" value="STRESS RESPONSE PROTEIN NHAX"/>
    <property type="match status" value="1"/>
</dbReference>
<dbReference type="InterPro" id="IPR014729">
    <property type="entry name" value="Rossmann-like_a/b/a_fold"/>
</dbReference>
<name>A0A951QJE8_9CYAN</name>
<dbReference type="Gene3D" id="3.40.50.620">
    <property type="entry name" value="HUPs"/>
    <property type="match status" value="2"/>
</dbReference>
<reference evidence="3" key="1">
    <citation type="submission" date="2021-05" db="EMBL/GenBank/DDBJ databases">
        <authorList>
            <person name="Pietrasiak N."/>
            <person name="Ward R."/>
            <person name="Stajich J.E."/>
            <person name="Kurbessoian T."/>
        </authorList>
    </citation>
    <scope>NUCLEOTIDE SEQUENCE</scope>
    <source>
        <strain evidence="3">GSE-NOS-MK-12-04C</strain>
    </source>
</reference>
<comment type="caution">
    <text evidence="3">The sequence shown here is derived from an EMBL/GenBank/DDBJ whole genome shotgun (WGS) entry which is preliminary data.</text>
</comment>
<dbReference type="AlphaFoldDB" id="A0A951QJE8"/>
<feature type="domain" description="UspA" evidence="2">
    <location>
        <begin position="1"/>
        <end position="134"/>
    </location>
</feature>
<proteinExistence type="inferred from homology"/>
<evidence type="ECO:0000313" key="4">
    <source>
        <dbReference type="Proteomes" id="UP000729701"/>
    </source>
</evidence>
<dbReference type="Proteomes" id="UP000729701">
    <property type="component" value="Unassembled WGS sequence"/>
</dbReference>